<comment type="caution">
    <text evidence="1">The sequence shown here is derived from an EMBL/GenBank/DDBJ whole genome shotgun (WGS) entry which is preliminary data.</text>
</comment>
<gene>
    <name evidence="1" type="ORF">POM88_023533</name>
</gene>
<keyword evidence="2" id="KW-1185">Reference proteome</keyword>
<accession>A0AAD8IJR0</accession>
<reference evidence="1" key="2">
    <citation type="submission" date="2023-05" db="EMBL/GenBank/DDBJ databases">
        <authorList>
            <person name="Schelkunov M.I."/>
        </authorList>
    </citation>
    <scope>NUCLEOTIDE SEQUENCE</scope>
    <source>
        <strain evidence="1">Hsosn_3</strain>
        <tissue evidence="1">Leaf</tissue>
    </source>
</reference>
<protein>
    <submittedName>
        <fullName evidence="1">Uncharacterized protein</fullName>
    </submittedName>
</protein>
<organism evidence="1 2">
    <name type="scientific">Heracleum sosnowskyi</name>
    <dbReference type="NCBI Taxonomy" id="360622"/>
    <lineage>
        <taxon>Eukaryota</taxon>
        <taxon>Viridiplantae</taxon>
        <taxon>Streptophyta</taxon>
        <taxon>Embryophyta</taxon>
        <taxon>Tracheophyta</taxon>
        <taxon>Spermatophyta</taxon>
        <taxon>Magnoliopsida</taxon>
        <taxon>eudicotyledons</taxon>
        <taxon>Gunneridae</taxon>
        <taxon>Pentapetalae</taxon>
        <taxon>asterids</taxon>
        <taxon>campanulids</taxon>
        <taxon>Apiales</taxon>
        <taxon>Apiaceae</taxon>
        <taxon>Apioideae</taxon>
        <taxon>apioid superclade</taxon>
        <taxon>Tordylieae</taxon>
        <taxon>Tordyliinae</taxon>
        <taxon>Heracleum</taxon>
    </lineage>
</organism>
<reference evidence="1" key="1">
    <citation type="submission" date="2023-02" db="EMBL/GenBank/DDBJ databases">
        <title>Genome of toxic invasive species Heracleum sosnowskyi carries increased number of genes despite the absence of recent whole-genome duplications.</title>
        <authorList>
            <person name="Schelkunov M."/>
            <person name="Shtratnikova V."/>
            <person name="Makarenko M."/>
            <person name="Klepikova A."/>
            <person name="Omelchenko D."/>
            <person name="Novikova G."/>
            <person name="Obukhova E."/>
            <person name="Bogdanov V."/>
            <person name="Penin A."/>
            <person name="Logacheva M."/>
        </authorList>
    </citation>
    <scope>NUCLEOTIDE SEQUENCE</scope>
    <source>
        <strain evidence="1">Hsosn_3</strain>
        <tissue evidence="1">Leaf</tissue>
    </source>
</reference>
<sequence length="143" mass="16557">MPTRGNSLHWIQNSRHGDQKAFAQKELQLGSFLTIPFYPKHSSRAVKARGGGSRLNSLPSGPWVVAGWWRHGRRWQSCMCSMGCMCSMELPRKMRQCRKRLLKAEEETRGPNVEIKICKRTKNVYGEQRMYMVSDRLVVISFI</sequence>
<dbReference type="AlphaFoldDB" id="A0AAD8IJR0"/>
<dbReference type="EMBL" id="JAUIZM010000005">
    <property type="protein sequence ID" value="KAK1385798.1"/>
    <property type="molecule type" value="Genomic_DNA"/>
</dbReference>
<proteinExistence type="predicted"/>
<evidence type="ECO:0000313" key="1">
    <source>
        <dbReference type="EMBL" id="KAK1385798.1"/>
    </source>
</evidence>
<dbReference type="Proteomes" id="UP001237642">
    <property type="component" value="Unassembled WGS sequence"/>
</dbReference>
<evidence type="ECO:0000313" key="2">
    <source>
        <dbReference type="Proteomes" id="UP001237642"/>
    </source>
</evidence>
<name>A0AAD8IJR0_9APIA</name>